<dbReference type="GO" id="GO:0004674">
    <property type="term" value="F:protein serine/threonine kinase activity"/>
    <property type="evidence" value="ECO:0007669"/>
    <property type="project" value="InterPro"/>
</dbReference>
<gene>
    <name evidence="2" type="ORF">ECPE_LOCUS9778</name>
</gene>
<dbReference type="Proteomes" id="UP000272942">
    <property type="component" value="Unassembled WGS sequence"/>
</dbReference>
<evidence type="ECO:0000313" key="4">
    <source>
        <dbReference type="WBParaSite" id="ECPE_0000980901-mRNA-1"/>
    </source>
</evidence>
<keyword evidence="3" id="KW-1185">Reference proteome</keyword>
<dbReference type="OrthoDB" id="381190at2759"/>
<feature type="region of interest" description="Disordered" evidence="1">
    <location>
        <begin position="569"/>
        <end position="606"/>
    </location>
</feature>
<dbReference type="GO" id="GO:0006974">
    <property type="term" value="P:DNA damage response"/>
    <property type="evidence" value="ECO:0007669"/>
    <property type="project" value="InterPro"/>
</dbReference>
<dbReference type="PANTHER" id="PTHR37079:SF4">
    <property type="entry name" value="SERINE_THREONINE-PROTEIN KINASE ATM"/>
    <property type="match status" value="1"/>
</dbReference>
<evidence type="ECO:0000256" key="1">
    <source>
        <dbReference type="SAM" id="MobiDB-lite"/>
    </source>
</evidence>
<dbReference type="AlphaFoldDB" id="A0A183AS43"/>
<reference evidence="4" key="1">
    <citation type="submission" date="2016-06" db="UniProtKB">
        <authorList>
            <consortium name="WormBaseParasite"/>
        </authorList>
    </citation>
    <scope>IDENTIFICATION</scope>
</reference>
<feature type="compositionally biased region" description="Polar residues" evidence="1">
    <location>
        <begin position="573"/>
        <end position="584"/>
    </location>
</feature>
<dbReference type="PANTHER" id="PTHR37079">
    <property type="entry name" value="SERINE/THREONINE-PROTEIN KINASE ATM"/>
    <property type="match status" value="1"/>
</dbReference>
<reference evidence="2 3" key="2">
    <citation type="submission" date="2018-11" db="EMBL/GenBank/DDBJ databases">
        <authorList>
            <consortium name="Pathogen Informatics"/>
        </authorList>
    </citation>
    <scope>NUCLEOTIDE SEQUENCE [LARGE SCALE GENOMIC DNA]</scope>
    <source>
        <strain evidence="2 3">Egypt</strain>
    </source>
</reference>
<organism evidence="4">
    <name type="scientific">Echinostoma caproni</name>
    <dbReference type="NCBI Taxonomy" id="27848"/>
    <lineage>
        <taxon>Eukaryota</taxon>
        <taxon>Metazoa</taxon>
        <taxon>Spiralia</taxon>
        <taxon>Lophotrochozoa</taxon>
        <taxon>Platyhelminthes</taxon>
        <taxon>Trematoda</taxon>
        <taxon>Digenea</taxon>
        <taxon>Plagiorchiida</taxon>
        <taxon>Echinostomata</taxon>
        <taxon>Echinostomatoidea</taxon>
        <taxon>Echinostomatidae</taxon>
        <taxon>Echinostoma</taxon>
    </lineage>
</organism>
<proteinExistence type="predicted"/>
<sequence length="747" mass="83979">MPLQFKKCVLQSPGDLVVGIPKIHQSSFIRLTPWDSCLKLATSIFPMEIGLNVASRQCSTGYATLQITPTGPINRYLCCTTGRTLVEPALLSHKSLIGCHQFAFITMLKRMSTKIAQLLQSNRHPVVEPLTFVSVVLPVLHQLVDCTSYLPNGFNRFCENESAPGSSFHMLSRSMEPFVTATLHLIRSLLSTTDPRVGDSIGETDDEKTFMERVRLAGLVRLIHLQAAHYALDLGSVQQAEDWITDASCMPGPETSSNVSSVPVVAECWYQLRTSELSAIVERARGENRLATSHLQIALQDTVKVFATIPTSCSASLSLGLARCYLHGVTILCDWLFESRIKSAADLLTNYLEPAIQLAKRLSISVDCSAWASLARFADAQFIALDSYLSSSEFAARRQLLIEARRDVACLTDLGEKSRLLRMLQRQSAIESEEMETIQSDADRYLHLAFDSYSRCLSDSDMYDLKIYRFVSLWLCASADPDQQLQPNSRAVSVNRIMTERLPGIRSDKFLNLVPQLAVRLSSLYPASESSFQAILTNVIERLINDHPHHTAFVLLFLVNAKLDNVYNPRPPGQTTVPNTSRTAASRARLPRSSGKHVNRTDDAQMNSEENGRILAAHRLFERLSHGKRSKLLQQMQFLAEAYVEWANADAEKYRTHSGTRDCLLNRLFDLQIWLQVVYFVWLLISSQYLNGKARVVDAFLCRDIPTIFDYHHTLQSNMSEAHSVSNIETVFLHYLDDQINPMIEQQ</sequence>
<dbReference type="InterPro" id="IPR038980">
    <property type="entry name" value="ATM_plant"/>
</dbReference>
<dbReference type="WBParaSite" id="ECPE_0000980901-mRNA-1">
    <property type="protein sequence ID" value="ECPE_0000980901-mRNA-1"/>
    <property type="gene ID" value="ECPE_0000980901"/>
</dbReference>
<dbReference type="EMBL" id="UZAN01047951">
    <property type="protein sequence ID" value="VDP85951.1"/>
    <property type="molecule type" value="Genomic_DNA"/>
</dbReference>
<protein>
    <submittedName>
        <fullName evidence="4">FAT domain-containing protein</fullName>
    </submittedName>
</protein>
<accession>A0A183AS43</accession>
<evidence type="ECO:0000313" key="2">
    <source>
        <dbReference type="EMBL" id="VDP85951.1"/>
    </source>
</evidence>
<name>A0A183AS43_9TREM</name>
<evidence type="ECO:0000313" key="3">
    <source>
        <dbReference type="Proteomes" id="UP000272942"/>
    </source>
</evidence>